<keyword evidence="5 6" id="KW-0560">Oxidoreductase</keyword>
<dbReference type="InterPro" id="IPR013786">
    <property type="entry name" value="AcylCoA_DH/ox_N"/>
</dbReference>
<dbReference type="PIRSF" id="PIRSF016578">
    <property type="entry name" value="HsaA"/>
    <property type="match status" value="1"/>
</dbReference>
<dbReference type="KEGG" id="cmic:caldi_21520"/>
<evidence type="ECO:0000256" key="5">
    <source>
        <dbReference type="ARBA" id="ARBA00023002"/>
    </source>
</evidence>
<dbReference type="InterPro" id="IPR036250">
    <property type="entry name" value="AcylCo_DH-like_C"/>
</dbReference>
<evidence type="ECO:0000313" key="11">
    <source>
        <dbReference type="Proteomes" id="UP001163687"/>
    </source>
</evidence>
<dbReference type="GO" id="GO:0050660">
    <property type="term" value="F:flavin adenine dinucleotide binding"/>
    <property type="evidence" value="ECO:0007669"/>
    <property type="project" value="InterPro"/>
</dbReference>
<sequence length="390" mass="42661">MPFALTAEQEALRQMVREVAEKAVAPRAAEIDRTGEFPWDVLQVFREQELLGLGVPEKYGGAGAGVLSLCLAVEEVARVCASSSLILAVQELGLLPILVGGTEEQKQKWLPPIARGEKLISFGLTEPEAGSDAASIKTTARREGDHYVLNGTKRFITGAGVSDWYTVFAVTDPEKGARGISCFLVEKGTPGFSIGRHEEKMGIRGSPTAELLFEDCRVPAENLVGKEGEGFKYAMMTLDQSRTTIAAQALGIAQGALDFAVQYARERRQFGRPIAEFQGIQFMLADMAMKVEAGRYLLYRAASMIDELGIEERGRERLPAEINRFSAMAKAFCSDSAMAVTTDAVQVLGGYGYIRDYPVERMMRDAKITQIYEGTNQIQRLVIARSLLGL</sequence>
<proteinExistence type="inferred from homology"/>
<evidence type="ECO:0000256" key="3">
    <source>
        <dbReference type="ARBA" id="ARBA00022630"/>
    </source>
</evidence>
<dbReference type="InterPro" id="IPR037069">
    <property type="entry name" value="AcylCoA_DH/ox_N_sf"/>
</dbReference>
<dbReference type="PROSITE" id="PS00073">
    <property type="entry name" value="ACYL_COA_DH_2"/>
    <property type="match status" value="1"/>
</dbReference>
<name>A0AA35CNV5_9FIRM</name>
<dbReference type="RefSeq" id="WP_264841741.1">
    <property type="nucleotide sequence ID" value="NZ_AP025628.1"/>
</dbReference>
<feature type="domain" description="Acyl-CoA dehydrogenase/oxidase N-terminal" evidence="9">
    <location>
        <begin position="6"/>
        <end position="117"/>
    </location>
</feature>
<dbReference type="InterPro" id="IPR006091">
    <property type="entry name" value="Acyl-CoA_Oxase/DH_mid-dom"/>
</dbReference>
<dbReference type="InterPro" id="IPR006089">
    <property type="entry name" value="Acyl-CoA_DH_CS"/>
</dbReference>
<evidence type="ECO:0000313" key="10">
    <source>
        <dbReference type="EMBL" id="BDG61062.1"/>
    </source>
</evidence>
<gene>
    <name evidence="10" type="ORF">caldi_21520</name>
</gene>
<protein>
    <submittedName>
        <fullName evidence="10">Acyl-CoA dehydrogenase</fullName>
    </submittedName>
</protein>
<dbReference type="InterPro" id="IPR046373">
    <property type="entry name" value="Acyl-CoA_Oxase/DH_mid-dom_sf"/>
</dbReference>
<dbReference type="Gene3D" id="1.10.540.10">
    <property type="entry name" value="Acyl-CoA dehydrogenase/oxidase, N-terminal domain"/>
    <property type="match status" value="1"/>
</dbReference>
<dbReference type="PANTHER" id="PTHR43884:SF12">
    <property type="entry name" value="ISOVALERYL-COA DEHYDROGENASE, MITOCHONDRIAL-RELATED"/>
    <property type="match status" value="1"/>
</dbReference>
<keyword evidence="4 6" id="KW-0274">FAD</keyword>
<dbReference type="FunFam" id="1.20.140.10:FF:000004">
    <property type="entry name" value="Acyl-CoA dehydrogenase FadE25"/>
    <property type="match status" value="1"/>
</dbReference>
<organism evidence="10 11">
    <name type="scientific">Caldinitratiruptor microaerophilus</name>
    <dbReference type="NCBI Taxonomy" id="671077"/>
    <lineage>
        <taxon>Bacteria</taxon>
        <taxon>Bacillati</taxon>
        <taxon>Bacillota</taxon>
        <taxon>Clostridia</taxon>
        <taxon>Eubacteriales</taxon>
        <taxon>Symbiobacteriaceae</taxon>
        <taxon>Caldinitratiruptor</taxon>
    </lineage>
</organism>
<feature type="domain" description="Acyl-CoA oxidase/dehydrogenase middle" evidence="8">
    <location>
        <begin position="121"/>
        <end position="216"/>
    </location>
</feature>
<dbReference type="CDD" id="cd01158">
    <property type="entry name" value="SCAD_SBCAD"/>
    <property type="match status" value="1"/>
</dbReference>
<dbReference type="PANTHER" id="PTHR43884">
    <property type="entry name" value="ACYL-COA DEHYDROGENASE"/>
    <property type="match status" value="1"/>
</dbReference>
<dbReference type="InterPro" id="IPR009100">
    <property type="entry name" value="AcylCoA_DH/oxidase_NM_dom_sf"/>
</dbReference>
<evidence type="ECO:0000259" key="9">
    <source>
        <dbReference type="Pfam" id="PF02771"/>
    </source>
</evidence>
<dbReference type="FunFam" id="2.40.110.10:FF:000001">
    <property type="entry name" value="Acyl-CoA dehydrogenase, mitochondrial"/>
    <property type="match status" value="1"/>
</dbReference>
<dbReference type="Gene3D" id="1.20.140.10">
    <property type="entry name" value="Butyryl-CoA Dehydrogenase, subunit A, domain 3"/>
    <property type="match status" value="1"/>
</dbReference>
<accession>A0AA35CNV5</accession>
<evidence type="ECO:0000256" key="2">
    <source>
        <dbReference type="ARBA" id="ARBA00009347"/>
    </source>
</evidence>
<comment type="cofactor">
    <cofactor evidence="1 6">
        <name>FAD</name>
        <dbReference type="ChEBI" id="CHEBI:57692"/>
    </cofactor>
</comment>
<comment type="similarity">
    <text evidence="2 6">Belongs to the acyl-CoA dehydrogenase family.</text>
</comment>
<evidence type="ECO:0000256" key="1">
    <source>
        <dbReference type="ARBA" id="ARBA00001974"/>
    </source>
</evidence>
<dbReference type="Pfam" id="PF02771">
    <property type="entry name" value="Acyl-CoA_dh_N"/>
    <property type="match status" value="1"/>
</dbReference>
<dbReference type="Pfam" id="PF02770">
    <property type="entry name" value="Acyl-CoA_dh_M"/>
    <property type="match status" value="1"/>
</dbReference>
<evidence type="ECO:0000259" key="8">
    <source>
        <dbReference type="Pfam" id="PF02770"/>
    </source>
</evidence>
<dbReference type="FunFam" id="1.10.540.10:FF:000002">
    <property type="entry name" value="Acyl-CoA dehydrogenase FadE19"/>
    <property type="match status" value="1"/>
</dbReference>
<dbReference type="GO" id="GO:0003995">
    <property type="term" value="F:acyl-CoA dehydrogenase activity"/>
    <property type="evidence" value="ECO:0007669"/>
    <property type="project" value="InterPro"/>
</dbReference>
<dbReference type="AlphaFoldDB" id="A0AA35CNV5"/>
<dbReference type="Proteomes" id="UP001163687">
    <property type="component" value="Chromosome"/>
</dbReference>
<dbReference type="PROSITE" id="PS00072">
    <property type="entry name" value="ACYL_COA_DH_1"/>
    <property type="match status" value="1"/>
</dbReference>
<keyword evidence="11" id="KW-1185">Reference proteome</keyword>
<dbReference type="Gene3D" id="2.40.110.10">
    <property type="entry name" value="Butyryl-CoA Dehydrogenase, subunit A, domain 2"/>
    <property type="match status" value="1"/>
</dbReference>
<dbReference type="EMBL" id="AP025628">
    <property type="protein sequence ID" value="BDG61062.1"/>
    <property type="molecule type" value="Genomic_DNA"/>
</dbReference>
<dbReference type="SUPFAM" id="SSF56645">
    <property type="entry name" value="Acyl-CoA dehydrogenase NM domain-like"/>
    <property type="match status" value="1"/>
</dbReference>
<dbReference type="SUPFAM" id="SSF47203">
    <property type="entry name" value="Acyl-CoA dehydrogenase C-terminal domain-like"/>
    <property type="match status" value="1"/>
</dbReference>
<reference evidence="10" key="1">
    <citation type="submission" date="2022-03" db="EMBL/GenBank/DDBJ databases">
        <title>Complete genome sequence of Caldinitratiruptor microaerophilus.</title>
        <authorList>
            <person name="Mukaiyama R."/>
            <person name="Nishiyama T."/>
            <person name="Ueda K."/>
        </authorList>
    </citation>
    <scope>NUCLEOTIDE SEQUENCE</scope>
    <source>
        <strain evidence="10">JCM 16183</strain>
    </source>
</reference>
<feature type="domain" description="Acyl-CoA dehydrogenase/oxidase C-terminal" evidence="7">
    <location>
        <begin position="228"/>
        <end position="388"/>
    </location>
</feature>
<dbReference type="InterPro" id="IPR009075">
    <property type="entry name" value="AcylCo_DH/oxidase_C"/>
</dbReference>
<evidence type="ECO:0000259" key="7">
    <source>
        <dbReference type="Pfam" id="PF00441"/>
    </source>
</evidence>
<keyword evidence="3 6" id="KW-0285">Flavoprotein</keyword>
<evidence type="ECO:0000256" key="6">
    <source>
        <dbReference type="RuleBase" id="RU362125"/>
    </source>
</evidence>
<dbReference type="Pfam" id="PF00441">
    <property type="entry name" value="Acyl-CoA_dh_1"/>
    <property type="match status" value="1"/>
</dbReference>
<evidence type="ECO:0000256" key="4">
    <source>
        <dbReference type="ARBA" id="ARBA00022827"/>
    </source>
</evidence>